<evidence type="ECO:0000256" key="1">
    <source>
        <dbReference type="ARBA" id="ARBA00019186"/>
    </source>
</evidence>
<dbReference type="Pfam" id="PF09754">
    <property type="entry name" value="PAC2"/>
    <property type="match status" value="1"/>
</dbReference>
<dbReference type="InterPro" id="IPR016562">
    <property type="entry name" value="Proteasome_assmbl_chp_2_euk"/>
</dbReference>
<evidence type="ECO:0000313" key="4">
    <source>
        <dbReference type="Proteomes" id="UP000046395"/>
    </source>
</evidence>
<comment type="similarity">
    <text evidence="3">Belongs to the PSMG2 family.</text>
</comment>
<sequence length="250" mass="28139">MGCIVAGCSVTGSMSASSTGQRVLLPREVARDSLLILPTVSIGNASQQAVDLLICNMNIPFFCHLNADDCFLPIFASDPFDPSSTQVITACSAYYCPVRKLLVLQFRTDFLVHRRHVFLKRLVEWVRQMNFRSIILLTSSWAAIRREPYLNSPGVFYLRSDSALKTEEDLNKLSLIKVPEDPELALPGSGFTVEFYEAIRQTNISLIVLVKYCYEGASNVVDAVEIFENLVALQFDRSKIKELKKPFTWD</sequence>
<proteinExistence type="inferred from homology"/>
<keyword evidence="4" id="KW-1185">Reference proteome</keyword>
<organism evidence="4 5">
    <name type="scientific">Trichuris muris</name>
    <name type="common">Mouse whipworm</name>
    <dbReference type="NCBI Taxonomy" id="70415"/>
    <lineage>
        <taxon>Eukaryota</taxon>
        <taxon>Metazoa</taxon>
        <taxon>Ecdysozoa</taxon>
        <taxon>Nematoda</taxon>
        <taxon>Enoplea</taxon>
        <taxon>Dorylaimia</taxon>
        <taxon>Trichinellida</taxon>
        <taxon>Trichuridae</taxon>
        <taxon>Trichuris</taxon>
    </lineage>
</organism>
<dbReference type="AlphaFoldDB" id="A0A5S6QD19"/>
<dbReference type="GO" id="GO:0043248">
    <property type="term" value="P:proteasome assembly"/>
    <property type="evidence" value="ECO:0007669"/>
    <property type="project" value="TreeGrafter"/>
</dbReference>
<dbReference type="InterPro" id="IPR038389">
    <property type="entry name" value="PSMG2_sf"/>
</dbReference>
<keyword evidence="2" id="KW-0143">Chaperone</keyword>
<dbReference type="Gene3D" id="3.40.50.10900">
    <property type="entry name" value="PAC-like subunit"/>
    <property type="match status" value="1"/>
</dbReference>
<dbReference type="PANTHER" id="PTHR12970">
    <property type="entry name" value="PROTEASOME ASSEMBLY CHAPERONE 2"/>
    <property type="match status" value="1"/>
</dbReference>
<dbReference type="STRING" id="70415.A0A5S6QD19"/>
<protein>
    <recommendedName>
        <fullName evidence="1">Proteasome assembly chaperone 2</fullName>
    </recommendedName>
</protein>
<dbReference type="PANTHER" id="PTHR12970:SF1">
    <property type="entry name" value="PROTEASOME ASSEMBLY CHAPERONE 2"/>
    <property type="match status" value="1"/>
</dbReference>
<accession>A0A5S6QD19</accession>
<evidence type="ECO:0000313" key="5">
    <source>
        <dbReference type="WBParaSite" id="TMUE_1000005113.1"/>
    </source>
</evidence>
<dbReference type="WBParaSite" id="TMUE_1000005113.1">
    <property type="protein sequence ID" value="TMUE_1000005113.1"/>
    <property type="gene ID" value="WBGene00302559"/>
</dbReference>
<name>A0A5S6QD19_TRIMR</name>
<evidence type="ECO:0000256" key="3">
    <source>
        <dbReference type="ARBA" id="ARBA00025745"/>
    </source>
</evidence>
<dbReference type="InterPro" id="IPR019151">
    <property type="entry name" value="Proteasome_assmbl_chaperone_2"/>
</dbReference>
<evidence type="ECO:0000256" key="2">
    <source>
        <dbReference type="ARBA" id="ARBA00023186"/>
    </source>
</evidence>
<dbReference type="GO" id="GO:0005829">
    <property type="term" value="C:cytosol"/>
    <property type="evidence" value="ECO:0007669"/>
    <property type="project" value="TreeGrafter"/>
</dbReference>
<dbReference type="Proteomes" id="UP000046395">
    <property type="component" value="Unassembled WGS sequence"/>
</dbReference>
<dbReference type="GO" id="GO:0005634">
    <property type="term" value="C:nucleus"/>
    <property type="evidence" value="ECO:0007669"/>
    <property type="project" value="TreeGrafter"/>
</dbReference>
<reference evidence="5" key="1">
    <citation type="submission" date="2019-12" db="UniProtKB">
        <authorList>
            <consortium name="WormBaseParasite"/>
        </authorList>
    </citation>
    <scope>IDENTIFICATION</scope>
</reference>